<dbReference type="Proteomes" id="UP001234989">
    <property type="component" value="Chromosome 3"/>
</dbReference>
<accession>A0AAF0TIB3</accession>
<proteinExistence type="predicted"/>
<evidence type="ECO:0000313" key="3">
    <source>
        <dbReference type="Proteomes" id="UP001234989"/>
    </source>
</evidence>
<reference evidence="2" key="1">
    <citation type="submission" date="2023-08" db="EMBL/GenBank/DDBJ databases">
        <title>A de novo genome assembly of Solanum verrucosum Schlechtendal, a Mexican diploid species geographically isolated from the other diploid A-genome species in potato relatives.</title>
        <authorList>
            <person name="Hosaka K."/>
        </authorList>
    </citation>
    <scope>NUCLEOTIDE SEQUENCE</scope>
    <source>
        <tissue evidence="2">Young leaves</tissue>
    </source>
</reference>
<evidence type="ECO:0000313" key="2">
    <source>
        <dbReference type="EMBL" id="WMV19929.1"/>
    </source>
</evidence>
<evidence type="ECO:0000259" key="1">
    <source>
        <dbReference type="Pfam" id="PF14111"/>
    </source>
</evidence>
<dbReference type="AlphaFoldDB" id="A0AAF0TIB3"/>
<dbReference type="EMBL" id="CP133614">
    <property type="protein sequence ID" value="WMV19929.1"/>
    <property type="molecule type" value="Genomic_DNA"/>
</dbReference>
<sequence length="344" mass="39604">MIQFLGKNYKIGSSPLPPPLTKSYRTAASIVNWPEISQQTSIGGVIDHPLHRSLVGTFNDPFYHSPNPDLIQKWFLTRWKVTPLDHNQFLFEFPSRQELIRVKAGEWFWNERHLNLSWWSKDINSQTCEPSENIRLKVFGIPLSAWTMDTFEHIRDNCRDFIGVDEDTKNKSHFHWARICVKNLAKKFSVSLNFESAGWLFELVIITKIRSSPLPVGPTLLWENSPALNNDYYTKGPKKRKTHKENYSTLVWRAAIAKADPCSFRLLSSVFVASFDPFELEIQASNHRKLEHEAGAFSQLVADDETENPVPYLGTCRQYPITTIVYDSNSDPFSQSFNSLLPLP</sequence>
<gene>
    <name evidence="2" type="ORF">MTR67_013314</name>
</gene>
<organism evidence="2 3">
    <name type="scientific">Solanum verrucosum</name>
    <dbReference type="NCBI Taxonomy" id="315347"/>
    <lineage>
        <taxon>Eukaryota</taxon>
        <taxon>Viridiplantae</taxon>
        <taxon>Streptophyta</taxon>
        <taxon>Embryophyta</taxon>
        <taxon>Tracheophyta</taxon>
        <taxon>Spermatophyta</taxon>
        <taxon>Magnoliopsida</taxon>
        <taxon>eudicotyledons</taxon>
        <taxon>Gunneridae</taxon>
        <taxon>Pentapetalae</taxon>
        <taxon>asterids</taxon>
        <taxon>lamiids</taxon>
        <taxon>Solanales</taxon>
        <taxon>Solanaceae</taxon>
        <taxon>Solanoideae</taxon>
        <taxon>Solaneae</taxon>
        <taxon>Solanum</taxon>
    </lineage>
</organism>
<dbReference type="Pfam" id="PF14111">
    <property type="entry name" value="DUF4283"/>
    <property type="match status" value="1"/>
</dbReference>
<dbReference type="PANTHER" id="PTHR34427">
    <property type="entry name" value="DUF4283 DOMAIN PROTEIN"/>
    <property type="match status" value="1"/>
</dbReference>
<keyword evidence="3" id="KW-1185">Reference proteome</keyword>
<protein>
    <recommendedName>
        <fullName evidence="1">DUF4283 domain-containing protein</fullName>
    </recommendedName>
</protein>
<feature type="domain" description="DUF4283" evidence="1">
    <location>
        <begin position="51"/>
        <end position="124"/>
    </location>
</feature>
<name>A0AAF0TIB3_SOLVR</name>
<dbReference type="InterPro" id="IPR025558">
    <property type="entry name" value="DUF4283"/>
</dbReference>
<dbReference type="PANTHER" id="PTHR34427:SF5">
    <property type="entry name" value="DUF4283 DOMAIN-CONTAINING PROTEIN"/>
    <property type="match status" value="1"/>
</dbReference>